<dbReference type="Pfam" id="PF13292">
    <property type="entry name" value="DXP_synthase_N"/>
    <property type="match status" value="1"/>
</dbReference>
<dbReference type="GO" id="GO:0008661">
    <property type="term" value="F:1-deoxy-D-xylulose-5-phosphate synthase activity"/>
    <property type="evidence" value="ECO:0007669"/>
    <property type="project" value="InterPro"/>
</dbReference>
<dbReference type="PANTHER" id="PTHR43322">
    <property type="entry name" value="1-D-DEOXYXYLULOSE 5-PHOSPHATE SYNTHASE-RELATED"/>
    <property type="match status" value="1"/>
</dbReference>
<evidence type="ECO:0000256" key="2">
    <source>
        <dbReference type="ARBA" id="ARBA00011738"/>
    </source>
</evidence>
<dbReference type="EMBL" id="SDMP01000018">
    <property type="protein sequence ID" value="RYQ94565.1"/>
    <property type="molecule type" value="Genomic_DNA"/>
</dbReference>
<evidence type="ECO:0000256" key="1">
    <source>
        <dbReference type="ARBA" id="ARBA00001946"/>
    </source>
</evidence>
<keyword evidence="6" id="KW-1185">Reference proteome</keyword>
<dbReference type="InterPro" id="IPR005477">
    <property type="entry name" value="Dxylulose-5-P_synthase"/>
</dbReference>
<evidence type="ECO:0000256" key="4">
    <source>
        <dbReference type="ARBA" id="ARBA00023052"/>
    </source>
</evidence>
<protein>
    <submittedName>
        <fullName evidence="5">Uncharacterized protein</fullName>
    </submittedName>
</protein>
<dbReference type="AlphaFoldDB" id="A0A444XY30"/>
<comment type="cofactor">
    <cofactor evidence="1">
        <name>Mg(2+)</name>
        <dbReference type="ChEBI" id="CHEBI:18420"/>
    </cofactor>
</comment>
<keyword evidence="3" id="KW-0808">Transferase</keyword>
<keyword evidence="4" id="KW-0786">Thiamine pyrophosphate</keyword>
<sequence length="161" mass="17812">MDMATAPATHCSFGIRIHSHAASSSCFPNRLDCSSSSHFPLHLELSTISIFPRSSSPLKGSMDRVCARPDIDDFYWEKVSTPILDTIENPICLKNLSLKELKQLAGELRLELSSIMSSTQISLSASIAAVELTIAMHHVFHAPVDKILWDVGEQAWLLHEI</sequence>
<comment type="caution">
    <text evidence="5">The sequence shown here is derived from an EMBL/GenBank/DDBJ whole genome shotgun (WGS) entry which is preliminary data.</text>
</comment>
<reference evidence="5 6" key="1">
    <citation type="submission" date="2019-01" db="EMBL/GenBank/DDBJ databases">
        <title>Sequencing of cultivated peanut Arachis hypogaea provides insights into genome evolution and oil improvement.</title>
        <authorList>
            <person name="Chen X."/>
        </authorList>
    </citation>
    <scope>NUCLEOTIDE SEQUENCE [LARGE SCALE GENOMIC DNA]</scope>
    <source>
        <strain evidence="6">cv. Fuhuasheng</strain>
        <tissue evidence="5">Leaves</tissue>
    </source>
</reference>
<dbReference type="GO" id="GO:0016114">
    <property type="term" value="P:terpenoid biosynthetic process"/>
    <property type="evidence" value="ECO:0007669"/>
    <property type="project" value="InterPro"/>
</dbReference>
<organism evidence="5 6">
    <name type="scientific">Arachis hypogaea</name>
    <name type="common">Peanut</name>
    <dbReference type="NCBI Taxonomy" id="3818"/>
    <lineage>
        <taxon>Eukaryota</taxon>
        <taxon>Viridiplantae</taxon>
        <taxon>Streptophyta</taxon>
        <taxon>Embryophyta</taxon>
        <taxon>Tracheophyta</taxon>
        <taxon>Spermatophyta</taxon>
        <taxon>Magnoliopsida</taxon>
        <taxon>eudicotyledons</taxon>
        <taxon>Gunneridae</taxon>
        <taxon>Pentapetalae</taxon>
        <taxon>rosids</taxon>
        <taxon>fabids</taxon>
        <taxon>Fabales</taxon>
        <taxon>Fabaceae</taxon>
        <taxon>Papilionoideae</taxon>
        <taxon>50 kb inversion clade</taxon>
        <taxon>dalbergioids sensu lato</taxon>
        <taxon>Dalbergieae</taxon>
        <taxon>Pterocarpus clade</taxon>
        <taxon>Arachis</taxon>
    </lineage>
</organism>
<comment type="subunit">
    <text evidence="2">Homodimer.</text>
</comment>
<accession>A0A444XY30</accession>
<gene>
    <name evidence="5" type="ORF">Ahy_B08g089503</name>
</gene>
<proteinExistence type="predicted"/>
<evidence type="ECO:0000313" key="6">
    <source>
        <dbReference type="Proteomes" id="UP000289738"/>
    </source>
</evidence>
<evidence type="ECO:0000313" key="5">
    <source>
        <dbReference type="EMBL" id="RYQ94565.1"/>
    </source>
</evidence>
<dbReference type="Gene3D" id="3.40.50.970">
    <property type="match status" value="1"/>
</dbReference>
<dbReference type="Proteomes" id="UP000289738">
    <property type="component" value="Chromosome B08"/>
</dbReference>
<name>A0A444XY30_ARAHY</name>
<dbReference type="PANTHER" id="PTHR43322:SF3">
    <property type="entry name" value="1-DEOXY-D-XYLULOSE-5-PHOSPHATE SYNTHASE"/>
    <property type="match status" value="1"/>
</dbReference>
<evidence type="ECO:0000256" key="3">
    <source>
        <dbReference type="ARBA" id="ARBA00022679"/>
    </source>
</evidence>